<keyword evidence="2" id="KW-0614">Plasmid</keyword>
<protein>
    <submittedName>
        <fullName evidence="2">Uncharacterized protein</fullName>
    </submittedName>
</protein>
<organism evidence="2">
    <name type="scientific">Escherichia coli</name>
    <dbReference type="NCBI Taxonomy" id="562"/>
    <lineage>
        <taxon>Bacteria</taxon>
        <taxon>Pseudomonadati</taxon>
        <taxon>Pseudomonadota</taxon>
        <taxon>Gammaproteobacteria</taxon>
        <taxon>Enterobacterales</taxon>
        <taxon>Enterobacteriaceae</taxon>
        <taxon>Escherichia</taxon>
    </lineage>
</organism>
<geneLocation type="plasmid" evidence="2">
    <name>pWE_H_1</name>
</geneLocation>
<gene>
    <name evidence="1" type="ORF">LDMDHDEC_00446</name>
    <name evidence="2" type="ORF">LDMDHDEC_00764</name>
</gene>
<evidence type="ECO:0000313" key="1">
    <source>
        <dbReference type="EMBL" id="QSM61622.1"/>
    </source>
</evidence>
<dbReference type="EMBL" id="MW574947">
    <property type="protein sequence ID" value="QSM61939.1"/>
    <property type="molecule type" value="Genomic_DNA"/>
</dbReference>
<name>A0A899NGV2_ECOLX</name>
<evidence type="ECO:0000313" key="2">
    <source>
        <dbReference type="EMBL" id="QSM61939.1"/>
    </source>
</evidence>
<reference evidence="2" key="1">
    <citation type="journal article" name="Environ. Pollut.">
        <title>Investigating the effects of municipal and hospital wastewaters on horizontal gene transfer.</title>
        <authorList>
            <person name="Hutinel M."/>
            <person name="Fick J."/>
            <person name="Larsson D.G.J."/>
            <person name="Flach C.F."/>
        </authorList>
    </citation>
    <scope>NUCLEOTIDE SEQUENCE</scope>
    <source>
        <strain evidence="2">CV601</strain>
        <plasmid evidence="1">pTE_T100_3</plasmid>
        <plasmid evidence="2">pWE_H_1</plasmid>
    </source>
</reference>
<dbReference type="AlphaFoldDB" id="A0A899NGV2"/>
<proteinExistence type="predicted"/>
<dbReference type="EMBL" id="MW574942">
    <property type="protein sequence ID" value="QSM61622.1"/>
    <property type="molecule type" value="Genomic_DNA"/>
</dbReference>
<geneLocation type="plasmid" evidence="1">
    <name>pTE_T100_3</name>
</geneLocation>
<accession>A0A899NGV2</accession>
<sequence>MSVYKAEQIDNFLCFLGKLKTKKIATKKNLPLWEV</sequence>